<protein>
    <submittedName>
        <fullName evidence="1">Uncharacterized protein</fullName>
    </submittedName>
</protein>
<gene>
    <name evidence="1" type="ORF">V1264_005106</name>
</gene>
<dbReference type="AlphaFoldDB" id="A0AAN9G6K5"/>
<evidence type="ECO:0000313" key="2">
    <source>
        <dbReference type="Proteomes" id="UP001374579"/>
    </source>
</evidence>
<organism evidence="1 2">
    <name type="scientific">Littorina saxatilis</name>
    <dbReference type="NCBI Taxonomy" id="31220"/>
    <lineage>
        <taxon>Eukaryota</taxon>
        <taxon>Metazoa</taxon>
        <taxon>Spiralia</taxon>
        <taxon>Lophotrochozoa</taxon>
        <taxon>Mollusca</taxon>
        <taxon>Gastropoda</taxon>
        <taxon>Caenogastropoda</taxon>
        <taxon>Littorinimorpha</taxon>
        <taxon>Littorinoidea</taxon>
        <taxon>Littorinidae</taxon>
        <taxon>Littorina</taxon>
    </lineage>
</organism>
<comment type="caution">
    <text evidence="1">The sequence shown here is derived from an EMBL/GenBank/DDBJ whole genome shotgun (WGS) entry which is preliminary data.</text>
</comment>
<reference evidence="1 2" key="1">
    <citation type="submission" date="2024-02" db="EMBL/GenBank/DDBJ databases">
        <title>Chromosome-scale genome assembly of the rough periwinkle Littorina saxatilis.</title>
        <authorList>
            <person name="De Jode A."/>
            <person name="Faria R."/>
            <person name="Formenti G."/>
            <person name="Sims Y."/>
            <person name="Smith T.P."/>
            <person name="Tracey A."/>
            <person name="Wood J.M.D."/>
            <person name="Zagrodzka Z.B."/>
            <person name="Johannesson K."/>
            <person name="Butlin R.K."/>
            <person name="Leder E.H."/>
        </authorList>
    </citation>
    <scope>NUCLEOTIDE SEQUENCE [LARGE SCALE GENOMIC DNA]</scope>
    <source>
        <strain evidence="1">Snail1</strain>
        <tissue evidence="1">Muscle</tissue>
    </source>
</reference>
<sequence length="471" mass="53237">MASSQEPEDQGSRLSNSEREFLNAWFPNLHSDVYMIPPHHVDTVHVTKQHTQGGDMIDVLKTQQQIDSDSTKRTEVSDVVHIDRALKKVHCCMDKIKDKAARQKDVLIIMTQGKCGLYSAGSRSLYEGAATRNMNSDEAEPLVLQEDLVLEEDFVDLLVIDRNRGVMMGAIIHQTEEDPHAVQEELRKAADYLKRAGDIVRRCVLGDLDTPPAVHQAILLPNTTRHCLQEALQNMDDLQKLEQCLGVKAGQRVDKWCLCHDDMTDDTRRDAWWNTCWKGGKAGDPAMKGGSTYEKLVARFSVPLATVQVYLSRKPRLQLWTQGHFVQAVGEEHGRPMSCLALFPEQFEVLEHTPNHDDDDIRIFRGAPGVGKSIILILRGSYWMRKYRRTVFVLQTRDDGLAAAYLVRHQLSKTVGQEAGSVQLVNMAGVRDYRGQWTQRGEEKVQAWVEELCQHAQTEGRVHILADEANG</sequence>
<dbReference type="EMBL" id="JBAMIC010000014">
    <property type="protein sequence ID" value="KAK7095735.1"/>
    <property type="molecule type" value="Genomic_DNA"/>
</dbReference>
<dbReference type="Proteomes" id="UP001374579">
    <property type="component" value="Unassembled WGS sequence"/>
</dbReference>
<name>A0AAN9G6K5_9CAEN</name>
<accession>A0AAN9G6K5</accession>
<proteinExistence type="predicted"/>
<evidence type="ECO:0000313" key="1">
    <source>
        <dbReference type="EMBL" id="KAK7095735.1"/>
    </source>
</evidence>
<keyword evidence="2" id="KW-1185">Reference proteome</keyword>